<keyword evidence="5 7" id="KW-1133">Transmembrane helix</keyword>
<keyword evidence="3" id="KW-0813">Transport</keyword>
<comment type="similarity">
    <text evidence="2 7">Belongs to the battenin family.</text>
</comment>
<dbReference type="InterPro" id="IPR018460">
    <property type="entry name" value="Battenin_disease_Cln3_subgr"/>
</dbReference>
<dbReference type="InterPro" id="IPR036259">
    <property type="entry name" value="MFS_trans_sf"/>
</dbReference>
<dbReference type="InterPro" id="IPR003492">
    <property type="entry name" value="Battenin_disease_Cln3"/>
</dbReference>
<dbReference type="AlphaFoldDB" id="A0AAN9BCC8"/>
<comment type="caution">
    <text evidence="8">The sequence shown here is derived from an EMBL/GenBank/DDBJ whole genome shotgun (WGS) entry which is preliminary data.</text>
</comment>
<reference evidence="8 9" key="1">
    <citation type="submission" date="2024-02" db="EMBL/GenBank/DDBJ databases">
        <title>Chromosome-scale genome assembly of the rough periwinkle Littorina saxatilis.</title>
        <authorList>
            <person name="De Jode A."/>
            <person name="Faria R."/>
            <person name="Formenti G."/>
            <person name="Sims Y."/>
            <person name="Smith T.P."/>
            <person name="Tracey A."/>
            <person name="Wood J.M.D."/>
            <person name="Zagrodzka Z.B."/>
            <person name="Johannesson K."/>
            <person name="Butlin R.K."/>
            <person name="Leder E.H."/>
        </authorList>
    </citation>
    <scope>NUCLEOTIDE SEQUENCE [LARGE SCALE GENOMIC DNA]</scope>
    <source>
        <strain evidence="8">Snail1</strain>
        <tissue evidence="8">Muscle</tissue>
    </source>
</reference>
<dbReference type="PANTHER" id="PTHR10981">
    <property type="entry name" value="BATTENIN"/>
    <property type="match status" value="1"/>
</dbReference>
<gene>
    <name evidence="8" type="ORF">V1264_020697</name>
</gene>
<feature type="transmembrane region" description="Helical" evidence="7">
    <location>
        <begin position="366"/>
        <end position="386"/>
    </location>
</feature>
<keyword evidence="9" id="KW-1185">Reference proteome</keyword>
<dbReference type="PANTHER" id="PTHR10981:SF0">
    <property type="entry name" value="BATTENIN"/>
    <property type="match status" value="1"/>
</dbReference>
<evidence type="ECO:0000256" key="1">
    <source>
        <dbReference type="ARBA" id="ARBA00004127"/>
    </source>
</evidence>
<dbReference type="Pfam" id="PF02487">
    <property type="entry name" value="CLN3"/>
    <property type="match status" value="1"/>
</dbReference>
<dbReference type="Gene3D" id="1.20.1250.20">
    <property type="entry name" value="MFS general substrate transporter like domains"/>
    <property type="match status" value="1"/>
</dbReference>
<proteinExistence type="inferred from homology"/>
<dbReference type="SUPFAM" id="SSF103473">
    <property type="entry name" value="MFS general substrate transporter"/>
    <property type="match status" value="1"/>
</dbReference>
<feature type="transmembrane region" description="Helical" evidence="7">
    <location>
        <begin position="340"/>
        <end position="360"/>
    </location>
</feature>
<feature type="transmembrane region" description="Helical" evidence="7">
    <location>
        <begin position="89"/>
        <end position="109"/>
    </location>
</feature>
<evidence type="ECO:0000256" key="7">
    <source>
        <dbReference type="RuleBase" id="RU361113"/>
    </source>
</evidence>
<evidence type="ECO:0000256" key="4">
    <source>
        <dbReference type="ARBA" id="ARBA00022692"/>
    </source>
</evidence>
<feature type="transmembrane region" description="Helical" evidence="7">
    <location>
        <begin position="121"/>
        <end position="141"/>
    </location>
</feature>
<evidence type="ECO:0000256" key="2">
    <source>
        <dbReference type="ARBA" id="ARBA00007467"/>
    </source>
</evidence>
<feature type="transmembrane region" description="Helical" evidence="7">
    <location>
        <begin position="21"/>
        <end position="41"/>
    </location>
</feature>
<protein>
    <recommendedName>
        <fullName evidence="7">Battenin</fullName>
    </recommendedName>
</protein>
<dbReference type="GO" id="GO:0012505">
    <property type="term" value="C:endomembrane system"/>
    <property type="evidence" value="ECO:0007669"/>
    <property type="project" value="UniProtKB-SubCell"/>
</dbReference>
<evidence type="ECO:0000256" key="3">
    <source>
        <dbReference type="ARBA" id="ARBA00022448"/>
    </source>
</evidence>
<sequence length="437" mass="48253">MPEEAMAIPVWRRWEKLRNLTAFWFLGLTNNFAYVVMLSAAHDILKEEEGGYINNGTANGTTVAPVTATPAGNVTSTPDPSVEYLTCNAISTGVILLADILPTLVIKMTAPFYIQRMSYRFKVSLVIMFAMASFLIVAFAHEVWLSIIGVVCASCSGGLGEITFLSMTAFYDQKVVATWSSGTGAAGVAGALGYAGLTAVMSPRNTVLSLVVIPVIMAISYFLVLTKPEVTQTVISVEETDSNSDTTMLLKEEEVKPKRKVLTAKDKLRLLPPLMKYMIPLTTVYFAEYFINQGLHELLYFNNTDFLNKAGQYRWYQVSYQIGVFISRSTVTCCPIPTRWLWVLPLLQVGNMALLIAQVFYRFIPFFEILIAIIVYEGLLGGSAYVNTFYKIREEVAPEVREYSLGVATVGDTVGIALAGVAAIPSHNHICTLRIRM</sequence>
<evidence type="ECO:0000256" key="6">
    <source>
        <dbReference type="ARBA" id="ARBA00023136"/>
    </source>
</evidence>
<dbReference type="GO" id="GO:0007040">
    <property type="term" value="P:lysosome organization"/>
    <property type="evidence" value="ECO:0007669"/>
    <property type="project" value="TreeGrafter"/>
</dbReference>
<organism evidence="8 9">
    <name type="scientific">Littorina saxatilis</name>
    <dbReference type="NCBI Taxonomy" id="31220"/>
    <lineage>
        <taxon>Eukaryota</taxon>
        <taxon>Metazoa</taxon>
        <taxon>Spiralia</taxon>
        <taxon>Lophotrochozoa</taxon>
        <taxon>Mollusca</taxon>
        <taxon>Gastropoda</taxon>
        <taxon>Caenogastropoda</taxon>
        <taxon>Littorinimorpha</taxon>
        <taxon>Littorinoidea</taxon>
        <taxon>Littorinidae</taxon>
        <taxon>Littorina</taxon>
    </lineage>
</organism>
<evidence type="ECO:0000256" key="5">
    <source>
        <dbReference type="ARBA" id="ARBA00022989"/>
    </source>
</evidence>
<evidence type="ECO:0000313" key="8">
    <source>
        <dbReference type="EMBL" id="KAK7102486.1"/>
    </source>
</evidence>
<dbReference type="PIRSF" id="PIRSF015974">
    <property type="entry name" value="CLN3_BTN1"/>
    <property type="match status" value="1"/>
</dbReference>
<evidence type="ECO:0000313" key="9">
    <source>
        <dbReference type="Proteomes" id="UP001374579"/>
    </source>
</evidence>
<keyword evidence="4 7" id="KW-0812">Transmembrane</keyword>
<dbReference type="EMBL" id="JBAMIC010000010">
    <property type="protein sequence ID" value="KAK7102486.1"/>
    <property type="molecule type" value="Genomic_DNA"/>
</dbReference>
<feature type="transmembrane region" description="Helical" evidence="7">
    <location>
        <begin position="207"/>
        <end position="225"/>
    </location>
</feature>
<comment type="subcellular location">
    <subcellularLocation>
        <location evidence="1">Endomembrane system</location>
        <topology evidence="1">Multi-pass membrane protein</topology>
    </subcellularLocation>
    <subcellularLocation>
        <location evidence="7">Lysosome membrane</location>
        <topology evidence="7">Multi-pass membrane protein</topology>
    </subcellularLocation>
</comment>
<dbReference type="GO" id="GO:0005765">
    <property type="term" value="C:lysosomal membrane"/>
    <property type="evidence" value="ECO:0007669"/>
    <property type="project" value="UniProtKB-SubCell"/>
</dbReference>
<feature type="transmembrane region" description="Helical" evidence="7">
    <location>
        <begin position="147"/>
        <end position="171"/>
    </location>
</feature>
<keyword evidence="7" id="KW-0458">Lysosome</keyword>
<dbReference type="PRINTS" id="PR01315">
    <property type="entry name" value="BATTENIN"/>
</dbReference>
<keyword evidence="6 7" id="KW-0472">Membrane</keyword>
<feature type="transmembrane region" description="Helical" evidence="7">
    <location>
        <begin position="183"/>
        <end position="201"/>
    </location>
</feature>
<dbReference type="GO" id="GO:0051453">
    <property type="term" value="P:regulation of intracellular pH"/>
    <property type="evidence" value="ECO:0007669"/>
    <property type="project" value="TreeGrafter"/>
</dbReference>
<dbReference type="Proteomes" id="UP001374579">
    <property type="component" value="Unassembled WGS sequence"/>
</dbReference>
<accession>A0AAN9BCC8</accession>
<name>A0AAN9BCC8_9CAEN</name>